<evidence type="ECO:0000256" key="6">
    <source>
        <dbReference type="ARBA" id="ARBA00023136"/>
    </source>
</evidence>
<dbReference type="GO" id="GO:0005249">
    <property type="term" value="F:voltage-gated potassium channel activity"/>
    <property type="evidence" value="ECO:0007669"/>
    <property type="project" value="InterPro"/>
</dbReference>
<keyword evidence="2" id="KW-0813">Transport</keyword>
<accession>A0A1H7ACL6</accession>
<dbReference type="InterPro" id="IPR013099">
    <property type="entry name" value="K_chnl_dom"/>
</dbReference>
<keyword evidence="7 10" id="KW-0407">Ion channel</keyword>
<proteinExistence type="predicted"/>
<evidence type="ECO:0000256" key="7">
    <source>
        <dbReference type="ARBA" id="ARBA00023303"/>
    </source>
</evidence>
<dbReference type="EMBL" id="FNZK01000011">
    <property type="protein sequence ID" value="SEJ59802.1"/>
    <property type="molecule type" value="Genomic_DNA"/>
</dbReference>
<evidence type="ECO:0000256" key="1">
    <source>
        <dbReference type="ARBA" id="ARBA00004141"/>
    </source>
</evidence>
<evidence type="ECO:0000256" key="2">
    <source>
        <dbReference type="ARBA" id="ARBA00022448"/>
    </source>
</evidence>
<dbReference type="PANTHER" id="PTHR11537:SF254">
    <property type="entry name" value="POTASSIUM VOLTAGE-GATED CHANNEL PROTEIN SHAB"/>
    <property type="match status" value="1"/>
</dbReference>
<dbReference type="Gene3D" id="1.10.287.70">
    <property type="match status" value="1"/>
</dbReference>
<dbReference type="Gene3D" id="1.20.120.350">
    <property type="entry name" value="Voltage-gated potassium channels. Chain C"/>
    <property type="match status" value="1"/>
</dbReference>
<protein>
    <submittedName>
        <fullName evidence="10">Voltage-gated potassium channel</fullName>
    </submittedName>
</protein>
<dbReference type="GO" id="GO:0001508">
    <property type="term" value="P:action potential"/>
    <property type="evidence" value="ECO:0007669"/>
    <property type="project" value="TreeGrafter"/>
</dbReference>
<evidence type="ECO:0000259" key="9">
    <source>
        <dbReference type="Pfam" id="PF07885"/>
    </source>
</evidence>
<keyword evidence="3 8" id="KW-0812">Transmembrane</keyword>
<keyword evidence="11" id="KW-1185">Reference proteome</keyword>
<feature type="transmembrane region" description="Helical" evidence="8">
    <location>
        <begin position="185"/>
        <end position="210"/>
    </location>
</feature>
<evidence type="ECO:0000256" key="5">
    <source>
        <dbReference type="ARBA" id="ARBA00023065"/>
    </source>
</evidence>
<keyword evidence="6 8" id="KW-0472">Membrane</keyword>
<feature type="transmembrane region" description="Helical" evidence="8">
    <location>
        <begin position="131"/>
        <end position="152"/>
    </location>
</feature>
<organism evidence="10 11">
    <name type="scientific">Propionispira arboris</name>
    <dbReference type="NCBI Taxonomy" id="84035"/>
    <lineage>
        <taxon>Bacteria</taxon>
        <taxon>Bacillati</taxon>
        <taxon>Bacillota</taxon>
        <taxon>Negativicutes</taxon>
        <taxon>Selenomonadales</taxon>
        <taxon>Selenomonadaceae</taxon>
        <taxon>Propionispira</taxon>
    </lineage>
</organism>
<dbReference type="RefSeq" id="WP_091831899.1">
    <property type="nucleotide sequence ID" value="NZ_FNZK01000011.1"/>
</dbReference>
<dbReference type="Pfam" id="PF07885">
    <property type="entry name" value="Ion_trans_2"/>
    <property type="match status" value="1"/>
</dbReference>
<comment type="subcellular location">
    <subcellularLocation>
        <location evidence="1">Membrane</location>
        <topology evidence="1">Multi-pass membrane protein</topology>
    </subcellularLocation>
</comment>
<feature type="domain" description="Potassium channel" evidence="9">
    <location>
        <begin position="139"/>
        <end position="210"/>
    </location>
</feature>
<reference evidence="10 11" key="1">
    <citation type="submission" date="2016-10" db="EMBL/GenBank/DDBJ databases">
        <authorList>
            <person name="de Groot N.N."/>
        </authorList>
    </citation>
    <scope>NUCLEOTIDE SEQUENCE [LARGE SCALE GENOMIC DNA]</scope>
    <source>
        <strain evidence="10 11">DSM 2179</strain>
    </source>
</reference>
<keyword evidence="4 8" id="KW-1133">Transmembrane helix</keyword>
<name>A0A1H7ACL6_9FIRM</name>
<dbReference type="Proteomes" id="UP000199662">
    <property type="component" value="Unassembled WGS sequence"/>
</dbReference>
<dbReference type="InterPro" id="IPR027359">
    <property type="entry name" value="Volt_channel_dom_sf"/>
</dbReference>
<dbReference type="STRING" id="84035.SAMN05660742_11185"/>
<evidence type="ECO:0000256" key="8">
    <source>
        <dbReference type="SAM" id="Phobius"/>
    </source>
</evidence>
<evidence type="ECO:0000313" key="11">
    <source>
        <dbReference type="Proteomes" id="UP000199662"/>
    </source>
</evidence>
<evidence type="ECO:0000256" key="4">
    <source>
        <dbReference type="ARBA" id="ARBA00022989"/>
    </source>
</evidence>
<sequence length="257" mass="29526">MIIKNPSEFKINITGYKIYYDIFMSILSIGILVSFLAQSITDFSDLEATIANEFDFDVWFIFVVDYIVRLLFAENKFSFIKHNIIDLIAIIPFDTVFQGLRAVRLLKFIRCFVYLVRAYNRISLILKTNNFHHILCFTFLTVFMGAIAISYIDNMDIGDAFWWSFVTTTTVGYGDIAPQSFGGRIVAVFLMLIGIGFLSTLTSTISTFFINGNETSSYRNETIDQIIFKLKNFQDLTVDDLQDMHEVLVSLKKAKNE</sequence>
<dbReference type="SUPFAM" id="SSF81324">
    <property type="entry name" value="Voltage-gated potassium channels"/>
    <property type="match status" value="1"/>
</dbReference>
<dbReference type="PANTHER" id="PTHR11537">
    <property type="entry name" value="VOLTAGE-GATED POTASSIUM CHANNEL"/>
    <property type="match status" value="1"/>
</dbReference>
<dbReference type="InterPro" id="IPR028325">
    <property type="entry name" value="VG_K_chnl"/>
</dbReference>
<evidence type="ECO:0000313" key="10">
    <source>
        <dbReference type="EMBL" id="SEJ59802.1"/>
    </source>
</evidence>
<dbReference type="GO" id="GO:0008076">
    <property type="term" value="C:voltage-gated potassium channel complex"/>
    <property type="evidence" value="ECO:0007669"/>
    <property type="project" value="InterPro"/>
</dbReference>
<feature type="transmembrane region" description="Helical" evidence="8">
    <location>
        <begin position="18"/>
        <end position="36"/>
    </location>
</feature>
<dbReference type="AlphaFoldDB" id="A0A1H7ACL6"/>
<gene>
    <name evidence="10" type="ORF">SAMN05660742_11185</name>
</gene>
<keyword evidence="5" id="KW-0406">Ion transport</keyword>
<feature type="transmembrane region" description="Helical" evidence="8">
    <location>
        <begin position="56"/>
        <end position="72"/>
    </location>
</feature>
<evidence type="ECO:0000256" key="3">
    <source>
        <dbReference type="ARBA" id="ARBA00022692"/>
    </source>
</evidence>